<evidence type="ECO:0000313" key="8">
    <source>
        <dbReference type="EMBL" id="KAJ9706848.1"/>
    </source>
</evidence>
<evidence type="ECO:0000256" key="1">
    <source>
        <dbReference type="ARBA" id="ARBA00009183"/>
    </source>
</evidence>
<gene>
    <name evidence="8" type="ORF">PVL29_002021</name>
</gene>
<comment type="similarity">
    <text evidence="1 7">Belongs to the FMO family.</text>
</comment>
<dbReference type="GO" id="GO:0050661">
    <property type="term" value="F:NADP binding"/>
    <property type="evidence" value="ECO:0007669"/>
    <property type="project" value="InterPro"/>
</dbReference>
<dbReference type="GO" id="GO:0004499">
    <property type="term" value="F:N,N-dimethylaniline monooxygenase activity"/>
    <property type="evidence" value="ECO:0007669"/>
    <property type="project" value="InterPro"/>
</dbReference>
<evidence type="ECO:0000256" key="5">
    <source>
        <dbReference type="ARBA" id="ARBA00023002"/>
    </source>
</evidence>
<evidence type="ECO:0000256" key="3">
    <source>
        <dbReference type="ARBA" id="ARBA00022827"/>
    </source>
</evidence>
<dbReference type="InterPro" id="IPR036188">
    <property type="entry name" value="FAD/NAD-bd_sf"/>
</dbReference>
<accession>A0AA39AFU3</accession>
<proteinExistence type="inferred from homology"/>
<dbReference type="EC" id="1.-.-.-" evidence="7"/>
<keyword evidence="4" id="KW-0521">NADP</keyword>
<keyword evidence="9" id="KW-1185">Reference proteome</keyword>
<dbReference type="InterPro" id="IPR050346">
    <property type="entry name" value="FMO-like"/>
</dbReference>
<comment type="caution">
    <text evidence="8">The sequence shown here is derived from an EMBL/GenBank/DDBJ whole genome shotgun (WGS) entry which is preliminary data.</text>
</comment>
<dbReference type="PANTHER" id="PTHR23023">
    <property type="entry name" value="DIMETHYLANILINE MONOOXYGENASE"/>
    <property type="match status" value="1"/>
</dbReference>
<protein>
    <recommendedName>
        <fullName evidence="7">Flavin-containing monooxygenase</fullName>
        <ecNumber evidence="7">1.-.-.-</ecNumber>
    </recommendedName>
</protein>
<name>A0AA39AFU3_VITRO</name>
<dbReference type="PIRSF" id="PIRSF000332">
    <property type="entry name" value="FMO"/>
    <property type="match status" value="1"/>
</dbReference>
<dbReference type="InterPro" id="IPR020946">
    <property type="entry name" value="Flavin_mOase-like"/>
</dbReference>
<dbReference type="EMBL" id="JARBHA010000002">
    <property type="protein sequence ID" value="KAJ9706848.1"/>
    <property type="molecule type" value="Genomic_DNA"/>
</dbReference>
<evidence type="ECO:0000256" key="4">
    <source>
        <dbReference type="ARBA" id="ARBA00022857"/>
    </source>
</evidence>
<keyword evidence="5 7" id="KW-0560">Oxidoreductase</keyword>
<keyword evidence="2 7" id="KW-0285">Flavoprotein</keyword>
<dbReference type="AlphaFoldDB" id="A0AA39AFU3"/>
<dbReference type="GO" id="GO:0050660">
    <property type="term" value="F:flavin adenine dinucleotide binding"/>
    <property type="evidence" value="ECO:0007669"/>
    <property type="project" value="InterPro"/>
</dbReference>
<dbReference type="Pfam" id="PF00743">
    <property type="entry name" value="FMO-like"/>
    <property type="match status" value="2"/>
</dbReference>
<dbReference type="Gene3D" id="3.50.50.60">
    <property type="entry name" value="FAD/NAD(P)-binding domain"/>
    <property type="match status" value="2"/>
</dbReference>
<reference evidence="8 9" key="1">
    <citation type="journal article" date="2023" name="BMC Biotechnol.">
        <title>Vitis rotundifolia cv Carlos genome sequencing.</title>
        <authorList>
            <person name="Huff M."/>
            <person name="Hulse-Kemp A."/>
            <person name="Scheffler B."/>
            <person name="Youngblood R."/>
            <person name="Simpson S."/>
            <person name="Babiker E."/>
            <person name="Staton M."/>
        </authorList>
    </citation>
    <scope>NUCLEOTIDE SEQUENCE [LARGE SCALE GENOMIC DNA]</scope>
    <source>
        <tissue evidence="8">Leaf</tissue>
    </source>
</reference>
<keyword evidence="3 7" id="KW-0274">FAD</keyword>
<dbReference type="PRINTS" id="PR00370">
    <property type="entry name" value="FMOXYGENASE"/>
</dbReference>
<dbReference type="InterPro" id="IPR000960">
    <property type="entry name" value="Flavin_mOase"/>
</dbReference>
<evidence type="ECO:0000256" key="2">
    <source>
        <dbReference type="ARBA" id="ARBA00022630"/>
    </source>
</evidence>
<keyword evidence="6 7" id="KW-0503">Monooxygenase</keyword>
<evidence type="ECO:0000313" key="9">
    <source>
        <dbReference type="Proteomes" id="UP001168098"/>
    </source>
</evidence>
<dbReference type="SUPFAM" id="SSF51905">
    <property type="entry name" value="FAD/NAD(P)-binding domain"/>
    <property type="match status" value="2"/>
</dbReference>
<dbReference type="Proteomes" id="UP001168098">
    <property type="component" value="Unassembled WGS sequence"/>
</dbReference>
<comment type="cofactor">
    <cofactor evidence="7">
        <name>FAD</name>
        <dbReference type="ChEBI" id="CHEBI:57692"/>
    </cofactor>
</comment>
<dbReference type="FunFam" id="3.50.50.60:FF:000099">
    <property type="entry name" value="Flavin-containing monooxygenase"/>
    <property type="match status" value="1"/>
</dbReference>
<organism evidence="8 9">
    <name type="scientific">Vitis rotundifolia</name>
    <name type="common">Muscadine grape</name>
    <dbReference type="NCBI Taxonomy" id="103349"/>
    <lineage>
        <taxon>Eukaryota</taxon>
        <taxon>Viridiplantae</taxon>
        <taxon>Streptophyta</taxon>
        <taxon>Embryophyta</taxon>
        <taxon>Tracheophyta</taxon>
        <taxon>Spermatophyta</taxon>
        <taxon>Magnoliopsida</taxon>
        <taxon>eudicotyledons</taxon>
        <taxon>Gunneridae</taxon>
        <taxon>Pentapetalae</taxon>
        <taxon>rosids</taxon>
        <taxon>Vitales</taxon>
        <taxon>Vitaceae</taxon>
        <taxon>Viteae</taxon>
        <taxon>Vitis</taxon>
    </lineage>
</organism>
<evidence type="ECO:0000256" key="6">
    <source>
        <dbReference type="ARBA" id="ARBA00023033"/>
    </source>
</evidence>
<sequence>MSPTISEIKSLNVAIIGAGAGGLVSARELRREGHQVVVFERQAQLGGTWVYNPGVEADPLGSDPSRAIVHSSLYASLRTNLPREAMGFRAYPFVSTGQPHRDSRRFPGHQEVLLYLNDYATEFGLTELVRFETEVVYAGLVEDGKWKVRSRRGNGVADDVDEVFDALVVCNGHYTEPRTAEIPGIDAWPGKQMHSHNYRIPEPYRDLVIILIGSGPSALDISIDIAQVAKEVHVASRSVEAEVLRKQFGYHHIQLHPMIESVQKDGTVIFYDGSMVLADVILHCTGYKYHLPFLDTHGIVTVDDNCVGPLYKHIFPPVLAPRLSFVGLPWMVLPFPMFEFQSKWIAGVLSDRIRLPSQEEMMEDVSAFYLSLEASGMPKRHTHKIGAHLFEYNGWLAAECGVPVTDEWRKKMFTATLKNFLANPGTYRDAWEDDDLVLEALMEMATVATLD</sequence>
<evidence type="ECO:0000256" key="7">
    <source>
        <dbReference type="RuleBase" id="RU361177"/>
    </source>
</evidence>